<gene>
    <name evidence="23" type="ORF">MMEN_LOCUS6948</name>
</gene>
<evidence type="ECO:0000256" key="1">
    <source>
        <dbReference type="ARBA" id="ARBA00000900"/>
    </source>
</evidence>
<evidence type="ECO:0000256" key="5">
    <source>
        <dbReference type="ARBA" id="ARBA00022679"/>
    </source>
</evidence>
<feature type="transmembrane region" description="Helical" evidence="21">
    <location>
        <begin position="840"/>
        <end position="863"/>
    </location>
</feature>
<feature type="transmembrane region" description="Helical" evidence="21">
    <location>
        <begin position="509"/>
        <end position="531"/>
    </location>
</feature>
<dbReference type="CDD" id="cd16702">
    <property type="entry name" value="RING_CH-C4HC3_MARCH6"/>
    <property type="match status" value="1"/>
</dbReference>
<evidence type="ECO:0000256" key="18">
    <source>
        <dbReference type="ARBA" id="ARBA00082010"/>
    </source>
</evidence>
<comment type="subcellular location">
    <subcellularLocation>
        <location evidence="2">Endoplasmic reticulum membrane</location>
        <topology evidence="2">Multi-pass membrane protein</topology>
    </subcellularLocation>
</comment>
<keyword evidence="24" id="KW-1185">Reference proteome</keyword>
<feature type="transmembrane region" description="Helical" evidence="21">
    <location>
        <begin position="551"/>
        <end position="569"/>
    </location>
</feature>
<dbReference type="GO" id="GO:0008270">
    <property type="term" value="F:zinc ion binding"/>
    <property type="evidence" value="ECO:0007669"/>
    <property type="project" value="UniProtKB-KW"/>
</dbReference>
<protein>
    <recommendedName>
        <fullName evidence="17">E3 ubiquitin-protein ligase MARCHF6</fullName>
        <ecNumber evidence="4">2.3.2.27</ecNumber>
    </recommendedName>
    <alternativeName>
        <fullName evidence="19">Membrane-associated RING finger protein 6</fullName>
    </alternativeName>
    <alternativeName>
        <fullName evidence="18">Membrane-associated RING-CH protein VI</fullName>
    </alternativeName>
</protein>
<evidence type="ECO:0000256" key="4">
    <source>
        <dbReference type="ARBA" id="ARBA00012483"/>
    </source>
</evidence>
<name>A0A8S4ANF1_9TELE</name>
<dbReference type="Gene3D" id="3.30.40.10">
    <property type="entry name" value="Zinc/RING finger domain, C3HC4 (zinc finger)"/>
    <property type="match status" value="1"/>
</dbReference>
<keyword evidence="10" id="KW-0256">Endoplasmic reticulum</keyword>
<feature type="compositionally biased region" description="Low complexity" evidence="20">
    <location>
        <begin position="608"/>
        <end position="634"/>
    </location>
</feature>
<dbReference type="FunFam" id="3.30.40.10:FF:000096">
    <property type="entry name" value="E3 ubiquitin-protein ligase MARCH6"/>
    <property type="match status" value="1"/>
</dbReference>
<sequence length="944" mass="105910">MSNDTAFFVDGFIVQGPPRREGDWCIASNMDTAEEADICRVCRSEGTPDKPLYHPCVCTGSIKFIHQECLVQWLKHSRKEYCELCKHRFAFTPIYSPDMPSRLPIQDICAGLLTSVGTAIRYWFHYTLVAFAWLGVVPLTACRIYKCLFTGSVSSLLTLPLDMLSTENLLADCLQGCFVVTCTLCAFISLVWLREQIVHGGAPQWLEQHQPPPPNPAGPANEAQAAGQGAADEPPAAQPAPADPPAQNEAEPEPPDAPPDQADDPELEEEGAAAEDADPNNGAQDDMNWNALEWDRAAEELTWERMLGLDGSLVFLEHVFWVVSLNTLFILVFAFCPYHIGHFSVVGIGFEEYVQASHFEGLITTIVGYILLAMTLILCHGLAALVRFQRSRRLLGVCYIVVKVSLLVVVEIGVFPLICGWWLDICSLEMFDASLKDRELSFKSAPGTTMFLHWLVGMVYVFYFASFILLLREVLRPGVLWFLRNLNDPDFNPVQEMIHLPIYRHLRRFILSVVVFGSIVLLMLWLPIRLIKVLLPTFLPYNVMLYSDAPVSELSLELLLLQVVLPALLEQGHTRQWLKGLVRAWTVSAGYLLDLHSYLLGEQEDNDANQPVNNNNNNNPPHGHHNNNNNPAPAVGEGLHAAHQAILQQGGPVGFQPYHRPLRFPFRIVLLIAFMCITLLVASLVCLTLPVFTGRWLMSFWTGNSKIHELYTAACGLYVCWLSIRGVTVLLAWMPQGRNVIMRKVQEWTFMILKTLVVALLVAGVIPLLLGLLFELVIVAPLRVPLDQTPLFYPWQDWALGVLHAKIIAAITLMGPQWWLKTVIEQVYANGIRNIDLQFIIRRLAAPVITVLLLSLCIPYVIATGVVPAVGVTPEMEILMQRRIYPFLLMVVSLIGILSFQIRQFKRLYEHIKNDKYLVGQRLVNYERKSGRASSVPPPNPAAE</sequence>
<dbReference type="InterPro" id="IPR056521">
    <property type="entry name" value="MARCHF6-like_C"/>
</dbReference>
<dbReference type="GO" id="GO:0061630">
    <property type="term" value="F:ubiquitin protein ligase activity"/>
    <property type="evidence" value="ECO:0007669"/>
    <property type="project" value="UniProtKB-EC"/>
</dbReference>
<evidence type="ECO:0000256" key="7">
    <source>
        <dbReference type="ARBA" id="ARBA00022723"/>
    </source>
</evidence>
<evidence type="ECO:0000259" key="22">
    <source>
        <dbReference type="PROSITE" id="PS51292"/>
    </source>
</evidence>
<evidence type="ECO:0000256" key="2">
    <source>
        <dbReference type="ARBA" id="ARBA00004477"/>
    </source>
</evidence>
<proteinExistence type="predicted"/>
<keyword evidence="13 21" id="KW-1133">Transmembrane helix</keyword>
<accession>A0A8S4ANF1</accession>
<evidence type="ECO:0000256" key="6">
    <source>
        <dbReference type="ARBA" id="ARBA00022692"/>
    </source>
</evidence>
<feature type="transmembrane region" description="Helical" evidence="21">
    <location>
        <begin position="361"/>
        <end position="385"/>
    </location>
</feature>
<feature type="transmembrane region" description="Helical" evidence="21">
    <location>
        <begin position="710"/>
        <end position="734"/>
    </location>
</feature>
<feature type="transmembrane region" description="Helical" evidence="21">
    <location>
        <begin position="798"/>
        <end position="820"/>
    </location>
</feature>
<dbReference type="OrthoDB" id="1108038at2759"/>
<evidence type="ECO:0000256" key="21">
    <source>
        <dbReference type="SAM" id="Phobius"/>
    </source>
</evidence>
<evidence type="ECO:0000256" key="9">
    <source>
        <dbReference type="ARBA" id="ARBA00022786"/>
    </source>
</evidence>
<evidence type="ECO:0000256" key="8">
    <source>
        <dbReference type="ARBA" id="ARBA00022771"/>
    </source>
</evidence>
<keyword evidence="5" id="KW-0808">Transferase</keyword>
<feature type="region of interest" description="Disordered" evidence="20">
    <location>
        <begin position="204"/>
        <end position="287"/>
    </location>
</feature>
<evidence type="ECO:0000256" key="20">
    <source>
        <dbReference type="SAM" id="MobiDB-lite"/>
    </source>
</evidence>
<dbReference type="PANTHER" id="PTHR13145:SF0">
    <property type="entry name" value="E3 UBIQUITIN-PROTEIN LIGASE MARCHF6"/>
    <property type="match status" value="1"/>
</dbReference>
<feature type="domain" description="RING-CH-type" evidence="22">
    <location>
        <begin position="31"/>
        <end position="92"/>
    </location>
</feature>
<feature type="transmembrane region" description="Helical" evidence="21">
    <location>
        <begin position="169"/>
        <end position="193"/>
    </location>
</feature>
<keyword evidence="6 21" id="KW-0812">Transmembrane</keyword>
<keyword evidence="15 21" id="KW-0472">Membrane</keyword>
<feature type="region of interest" description="Disordered" evidence="20">
    <location>
        <begin position="606"/>
        <end position="634"/>
    </location>
</feature>
<feature type="compositionally biased region" description="Low complexity" evidence="20">
    <location>
        <begin position="218"/>
        <end position="235"/>
    </location>
</feature>
<evidence type="ECO:0000256" key="13">
    <source>
        <dbReference type="ARBA" id="ARBA00022989"/>
    </source>
</evidence>
<keyword evidence="14" id="KW-0007">Acetylation</keyword>
<evidence type="ECO:0000256" key="17">
    <source>
        <dbReference type="ARBA" id="ARBA00069012"/>
    </source>
</evidence>
<reference evidence="23" key="1">
    <citation type="submission" date="2021-05" db="EMBL/GenBank/DDBJ databases">
        <authorList>
            <person name="Tigano A."/>
        </authorList>
    </citation>
    <scope>NUCLEOTIDE SEQUENCE</scope>
</reference>
<dbReference type="AlphaFoldDB" id="A0A8S4ANF1"/>
<evidence type="ECO:0000256" key="11">
    <source>
        <dbReference type="ARBA" id="ARBA00022833"/>
    </source>
</evidence>
<dbReference type="InterPro" id="IPR011016">
    <property type="entry name" value="Znf_RING-CH"/>
</dbReference>
<keyword evidence="11" id="KW-0862">Zinc</keyword>
<dbReference type="GO" id="GO:0005789">
    <property type="term" value="C:endoplasmic reticulum membrane"/>
    <property type="evidence" value="ECO:0007669"/>
    <property type="project" value="UniProtKB-SubCell"/>
</dbReference>
<evidence type="ECO:0000256" key="10">
    <source>
        <dbReference type="ARBA" id="ARBA00022824"/>
    </source>
</evidence>
<dbReference type="EC" id="2.3.2.27" evidence="4"/>
<keyword evidence="7" id="KW-0479">Metal-binding</keyword>
<dbReference type="Proteomes" id="UP000677803">
    <property type="component" value="Unassembled WGS sequence"/>
</dbReference>
<feature type="compositionally biased region" description="Acidic residues" evidence="20">
    <location>
        <begin position="261"/>
        <end position="278"/>
    </location>
</feature>
<feature type="transmembrane region" description="Helical" evidence="21">
    <location>
        <begin position="319"/>
        <end position="341"/>
    </location>
</feature>
<evidence type="ECO:0000256" key="14">
    <source>
        <dbReference type="ARBA" id="ARBA00022990"/>
    </source>
</evidence>
<dbReference type="SUPFAM" id="SSF57850">
    <property type="entry name" value="RING/U-box"/>
    <property type="match status" value="1"/>
</dbReference>
<comment type="subunit">
    <text evidence="16">Interacts with DIO2. Interacts with SQLE.</text>
</comment>
<evidence type="ECO:0000256" key="16">
    <source>
        <dbReference type="ARBA" id="ARBA00064724"/>
    </source>
</evidence>
<dbReference type="PROSITE" id="PS51292">
    <property type="entry name" value="ZF_RING_CH"/>
    <property type="match status" value="1"/>
</dbReference>
<comment type="caution">
    <text evidence="23">The sequence shown here is derived from an EMBL/GenBank/DDBJ whole genome shotgun (WGS) entry which is preliminary data.</text>
</comment>
<evidence type="ECO:0000256" key="15">
    <source>
        <dbReference type="ARBA" id="ARBA00023136"/>
    </source>
</evidence>
<feature type="transmembrane region" description="Helical" evidence="21">
    <location>
        <begin position="668"/>
        <end position="690"/>
    </location>
</feature>
<evidence type="ECO:0000256" key="12">
    <source>
        <dbReference type="ARBA" id="ARBA00022843"/>
    </source>
</evidence>
<evidence type="ECO:0000313" key="24">
    <source>
        <dbReference type="Proteomes" id="UP000677803"/>
    </source>
</evidence>
<evidence type="ECO:0000256" key="19">
    <source>
        <dbReference type="ARBA" id="ARBA00083917"/>
    </source>
</evidence>
<feature type="transmembrane region" description="Helical" evidence="21">
    <location>
        <begin position="883"/>
        <end position="902"/>
    </location>
</feature>
<dbReference type="Pfam" id="PF23113">
    <property type="entry name" value="MARCHF6_C"/>
    <property type="match status" value="1"/>
</dbReference>
<feature type="transmembrane region" description="Helical" evidence="21">
    <location>
        <begin position="451"/>
        <end position="471"/>
    </location>
</feature>
<dbReference type="SMART" id="SM00744">
    <property type="entry name" value="RINGv"/>
    <property type="match status" value="1"/>
</dbReference>
<keyword evidence="12" id="KW-0832">Ubl conjugation</keyword>
<evidence type="ECO:0000256" key="3">
    <source>
        <dbReference type="ARBA" id="ARBA00004906"/>
    </source>
</evidence>
<comment type="catalytic activity">
    <reaction evidence="1">
        <text>S-ubiquitinyl-[E2 ubiquitin-conjugating enzyme]-L-cysteine + [acceptor protein]-L-lysine = [E2 ubiquitin-conjugating enzyme]-L-cysteine + N(6)-ubiquitinyl-[acceptor protein]-L-lysine.</text>
        <dbReference type="EC" id="2.3.2.27"/>
    </reaction>
</comment>
<feature type="transmembrane region" description="Helical" evidence="21">
    <location>
        <begin position="397"/>
        <end position="423"/>
    </location>
</feature>
<feature type="transmembrane region" description="Helical" evidence="21">
    <location>
        <begin position="123"/>
        <end position="146"/>
    </location>
</feature>
<dbReference type="EMBL" id="CAJRST010006668">
    <property type="protein sequence ID" value="CAG5895868.1"/>
    <property type="molecule type" value="Genomic_DNA"/>
</dbReference>
<keyword evidence="9" id="KW-0833">Ubl conjugation pathway</keyword>
<evidence type="ECO:0000313" key="23">
    <source>
        <dbReference type="EMBL" id="CAG5895868.1"/>
    </source>
</evidence>
<keyword evidence="8" id="KW-0863">Zinc-finger</keyword>
<dbReference type="Pfam" id="PF12906">
    <property type="entry name" value="RINGv"/>
    <property type="match status" value="1"/>
</dbReference>
<organism evidence="23 24">
    <name type="scientific">Menidia menidia</name>
    <name type="common">Atlantic silverside</name>
    <dbReference type="NCBI Taxonomy" id="238744"/>
    <lineage>
        <taxon>Eukaryota</taxon>
        <taxon>Metazoa</taxon>
        <taxon>Chordata</taxon>
        <taxon>Craniata</taxon>
        <taxon>Vertebrata</taxon>
        <taxon>Euteleostomi</taxon>
        <taxon>Actinopterygii</taxon>
        <taxon>Neopterygii</taxon>
        <taxon>Teleostei</taxon>
        <taxon>Neoteleostei</taxon>
        <taxon>Acanthomorphata</taxon>
        <taxon>Ovalentaria</taxon>
        <taxon>Atherinomorphae</taxon>
        <taxon>Atheriniformes</taxon>
        <taxon>Atherinopsidae</taxon>
        <taxon>Menidiinae</taxon>
        <taxon>Menidia</taxon>
    </lineage>
</organism>
<dbReference type="GO" id="GO:0036503">
    <property type="term" value="P:ERAD pathway"/>
    <property type="evidence" value="ECO:0007669"/>
    <property type="project" value="TreeGrafter"/>
</dbReference>
<comment type="pathway">
    <text evidence="3">Protein modification; protein ubiquitination.</text>
</comment>
<feature type="transmembrane region" description="Helical" evidence="21">
    <location>
        <begin position="755"/>
        <end position="778"/>
    </location>
</feature>
<dbReference type="PANTHER" id="PTHR13145">
    <property type="entry name" value="SSM4 PROTEIN"/>
    <property type="match status" value="1"/>
</dbReference>
<dbReference type="InterPro" id="IPR013083">
    <property type="entry name" value="Znf_RING/FYVE/PHD"/>
</dbReference>